<dbReference type="Proteomes" id="UP000499080">
    <property type="component" value="Unassembled WGS sequence"/>
</dbReference>
<name>A0A4Y1ZXP1_ARAVE</name>
<evidence type="ECO:0000313" key="2">
    <source>
        <dbReference type="Proteomes" id="UP000499080"/>
    </source>
</evidence>
<dbReference type="EMBL" id="BGPR01000001">
    <property type="protein sequence ID" value="GBL72243.1"/>
    <property type="molecule type" value="Genomic_DNA"/>
</dbReference>
<comment type="caution">
    <text evidence="1">The sequence shown here is derived from an EMBL/GenBank/DDBJ whole genome shotgun (WGS) entry which is preliminary data.</text>
</comment>
<sequence>MLKMRKGSISCDGISKSAQSFEETGCLEEDSRSGRPFLTEGFVTAVKLVMDDRQPSYLLGTEALAKLERYWSCLNYRFGLSFKGSCILPCTNSSHCSSFYRQIFPIGNHFP</sequence>
<gene>
    <name evidence="1" type="ORF">AVEN_115212_1</name>
</gene>
<evidence type="ECO:0000313" key="1">
    <source>
        <dbReference type="EMBL" id="GBL72243.1"/>
    </source>
</evidence>
<accession>A0A4Y1ZXP1</accession>
<proteinExistence type="predicted"/>
<dbReference type="AlphaFoldDB" id="A0A4Y1ZXP1"/>
<protein>
    <submittedName>
        <fullName evidence="1">Uncharacterized protein</fullName>
    </submittedName>
</protein>
<organism evidence="1 2">
    <name type="scientific">Araneus ventricosus</name>
    <name type="common">Orbweaver spider</name>
    <name type="synonym">Epeira ventricosa</name>
    <dbReference type="NCBI Taxonomy" id="182803"/>
    <lineage>
        <taxon>Eukaryota</taxon>
        <taxon>Metazoa</taxon>
        <taxon>Ecdysozoa</taxon>
        <taxon>Arthropoda</taxon>
        <taxon>Chelicerata</taxon>
        <taxon>Arachnida</taxon>
        <taxon>Araneae</taxon>
        <taxon>Araneomorphae</taxon>
        <taxon>Entelegynae</taxon>
        <taxon>Araneoidea</taxon>
        <taxon>Araneidae</taxon>
        <taxon>Araneus</taxon>
    </lineage>
</organism>
<reference evidence="1 2" key="1">
    <citation type="journal article" date="2019" name="Sci. Rep.">
        <title>Orb-weaving spider Araneus ventricosus genome elucidates the spidroin gene catalogue.</title>
        <authorList>
            <person name="Kono N."/>
            <person name="Nakamura H."/>
            <person name="Ohtoshi R."/>
            <person name="Moran D.A.P."/>
            <person name="Shinohara A."/>
            <person name="Yoshida Y."/>
            <person name="Fujiwara M."/>
            <person name="Mori M."/>
            <person name="Tomita M."/>
            <person name="Arakawa K."/>
        </authorList>
    </citation>
    <scope>NUCLEOTIDE SEQUENCE [LARGE SCALE GENOMIC DNA]</scope>
</reference>
<keyword evidence="2" id="KW-1185">Reference proteome</keyword>